<feature type="domain" description="DUF4325" evidence="1">
    <location>
        <begin position="17"/>
        <end position="79"/>
    </location>
</feature>
<keyword evidence="3" id="KW-1185">Reference proteome</keyword>
<name>A0A975BHR3_9BACT</name>
<dbReference type="Proteomes" id="UP000663722">
    <property type="component" value="Chromosome"/>
</dbReference>
<dbReference type="EMBL" id="CP061800">
    <property type="protein sequence ID" value="QTA85434.1"/>
    <property type="molecule type" value="Genomic_DNA"/>
</dbReference>
<gene>
    <name evidence="2" type="ORF">dnm_014440</name>
</gene>
<dbReference type="AlphaFoldDB" id="A0A975BHR3"/>
<organism evidence="2 3">
    <name type="scientific">Desulfonema magnum</name>
    <dbReference type="NCBI Taxonomy" id="45655"/>
    <lineage>
        <taxon>Bacteria</taxon>
        <taxon>Pseudomonadati</taxon>
        <taxon>Thermodesulfobacteriota</taxon>
        <taxon>Desulfobacteria</taxon>
        <taxon>Desulfobacterales</taxon>
        <taxon>Desulfococcaceae</taxon>
        <taxon>Desulfonema</taxon>
    </lineage>
</organism>
<protein>
    <recommendedName>
        <fullName evidence="1">DUF4325 domain-containing protein</fullName>
    </recommendedName>
</protein>
<evidence type="ECO:0000313" key="3">
    <source>
        <dbReference type="Proteomes" id="UP000663722"/>
    </source>
</evidence>
<dbReference type="KEGG" id="dmm:dnm_014440"/>
<evidence type="ECO:0000313" key="2">
    <source>
        <dbReference type="EMBL" id="QTA85434.1"/>
    </source>
</evidence>
<evidence type="ECO:0000259" key="1">
    <source>
        <dbReference type="Pfam" id="PF14213"/>
    </source>
</evidence>
<dbReference type="RefSeq" id="WP_207681501.1">
    <property type="nucleotide sequence ID" value="NZ_CP061800.1"/>
</dbReference>
<reference evidence="2" key="1">
    <citation type="journal article" date="2021" name="Microb. Physiol.">
        <title>Proteogenomic Insights into the Physiology of Marine, Sulfate-Reducing, Filamentous Desulfonema limicola and Desulfonema magnum.</title>
        <authorList>
            <person name="Schnaars V."/>
            <person name="Wohlbrand L."/>
            <person name="Scheve S."/>
            <person name="Hinrichs C."/>
            <person name="Reinhardt R."/>
            <person name="Rabus R."/>
        </authorList>
    </citation>
    <scope>NUCLEOTIDE SEQUENCE</scope>
    <source>
        <strain evidence="2">4be13</strain>
    </source>
</reference>
<sequence>MVIKITDHVTRCHTNNDGEKIFNLIKPLIDKGNKVELSFNGIDSITSSFVNSAFIELLQYFEFSHIRSRLNFISTNKSINQIIRKRFKFETEDRQKLELREAI</sequence>
<dbReference type="Pfam" id="PF14213">
    <property type="entry name" value="DUF4325"/>
    <property type="match status" value="1"/>
</dbReference>
<accession>A0A975BHR3</accession>
<proteinExistence type="predicted"/>
<dbReference type="InterPro" id="IPR025474">
    <property type="entry name" value="DUF4325"/>
</dbReference>